<proteinExistence type="predicted"/>
<accession>A0A2P2J6R1</accession>
<name>A0A2P2J6R1_RHIMU</name>
<dbReference type="EMBL" id="GGEC01008687">
    <property type="protein sequence ID" value="MBW89170.1"/>
    <property type="molecule type" value="Transcribed_RNA"/>
</dbReference>
<evidence type="ECO:0000313" key="1">
    <source>
        <dbReference type="EMBL" id="MBW89170.1"/>
    </source>
</evidence>
<organism evidence="1">
    <name type="scientific">Rhizophora mucronata</name>
    <name type="common">Asiatic mangrove</name>
    <dbReference type="NCBI Taxonomy" id="61149"/>
    <lineage>
        <taxon>Eukaryota</taxon>
        <taxon>Viridiplantae</taxon>
        <taxon>Streptophyta</taxon>
        <taxon>Embryophyta</taxon>
        <taxon>Tracheophyta</taxon>
        <taxon>Spermatophyta</taxon>
        <taxon>Magnoliopsida</taxon>
        <taxon>eudicotyledons</taxon>
        <taxon>Gunneridae</taxon>
        <taxon>Pentapetalae</taxon>
        <taxon>rosids</taxon>
        <taxon>fabids</taxon>
        <taxon>Malpighiales</taxon>
        <taxon>Rhizophoraceae</taxon>
        <taxon>Rhizophora</taxon>
    </lineage>
</organism>
<dbReference type="GO" id="GO:0005840">
    <property type="term" value="C:ribosome"/>
    <property type="evidence" value="ECO:0007669"/>
    <property type="project" value="UniProtKB-KW"/>
</dbReference>
<reference evidence="1" key="1">
    <citation type="submission" date="2018-02" db="EMBL/GenBank/DDBJ databases">
        <title>Rhizophora mucronata_Transcriptome.</title>
        <authorList>
            <person name="Meera S.P."/>
            <person name="Sreeshan A."/>
            <person name="Augustine A."/>
        </authorList>
    </citation>
    <scope>NUCLEOTIDE SEQUENCE</scope>
    <source>
        <tissue evidence="1">Leaf</tissue>
    </source>
</reference>
<dbReference type="AlphaFoldDB" id="A0A2P2J6R1"/>
<keyword evidence="1" id="KW-0689">Ribosomal protein</keyword>
<sequence>MRSSKLRFSASLANNVGQKDSTCTLAALTNFAIFSAVMEMSSSCRITEA</sequence>
<protein>
    <submittedName>
        <fullName evidence="1">60S acidic ribosomal protein P1 isoform X4</fullName>
    </submittedName>
</protein>
<keyword evidence="1" id="KW-0687">Ribonucleoprotein</keyword>